<proteinExistence type="predicted"/>
<gene>
    <name evidence="1" type="ORF">R1flu_024506</name>
</gene>
<dbReference type="Proteomes" id="UP001605036">
    <property type="component" value="Unassembled WGS sequence"/>
</dbReference>
<sequence>MRGSSLFLPCSCHPKTIMTHDPKFRTSPLTEFICPQKLLKRFLNKYKRCVERLTSSSVRVMRTGYQAPLSKSFGSKLIAIVRGFVRTDQSPCLYLCDRWWSRRLKRLREIVIANHICLYNQS</sequence>
<accession>A0ABD1XV38</accession>
<keyword evidence="2" id="KW-1185">Reference proteome</keyword>
<comment type="caution">
    <text evidence="1">The sequence shown here is derived from an EMBL/GenBank/DDBJ whole genome shotgun (WGS) entry which is preliminary data.</text>
</comment>
<reference evidence="1 2" key="1">
    <citation type="submission" date="2024-09" db="EMBL/GenBank/DDBJ databases">
        <title>Chromosome-scale assembly of Riccia fluitans.</title>
        <authorList>
            <person name="Paukszto L."/>
            <person name="Sawicki J."/>
            <person name="Karawczyk K."/>
            <person name="Piernik-Szablinska J."/>
            <person name="Szczecinska M."/>
            <person name="Mazdziarz M."/>
        </authorList>
    </citation>
    <scope>NUCLEOTIDE SEQUENCE [LARGE SCALE GENOMIC DNA]</scope>
    <source>
        <strain evidence="1">Rf_01</strain>
        <tissue evidence="1">Aerial parts of the thallus</tissue>
    </source>
</reference>
<dbReference type="AlphaFoldDB" id="A0ABD1XV38"/>
<protein>
    <submittedName>
        <fullName evidence="1">Uncharacterized protein</fullName>
    </submittedName>
</protein>
<organism evidence="1 2">
    <name type="scientific">Riccia fluitans</name>
    <dbReference type="NCBI Taxonomy" id="41844"/>
    <lineage>
        <taxon>Eukaryota</taxon>
        <taxon>Viridiplantae</taxon>
        <taxon>Streptophyta</taxon>
        <taxon>Embryophyta</taxon>
        <taxon>Marchantiophyta</taxon>
        <taxon>Marchantiopsida</taxon>
        <taxon>Marchantiidae</taxon>
        <taxon>Marchantiales</taxon>
        <taxon>Ricciaceae</taxon>
        <taxon>Riccia</taxon>
    </lineage>
</organism>
<evidence type="ECO:0000313" key="2">
    <source>
        <dbReference type="Proteomes" id="UP001605036"/>
    </source>
</evidence>
<evidence type="ECO:0000313" key="1">
    <source>
        <dbReference type="EMBL" id="KAL2612814.1"/>
    </source>
</evidence>
<dbReference type="EMBL" id="JBHFFA010000007">
    <property type="protein sequence ID" value="KAL2612814.1"/>
    <property type="molecule type" value="Genomic_DNA"/>
</dbReference>
<name>A0ABD1XV38_9MARC</name>